<evidence type="ECO:0000256" key="1">
    <source>
        <dbReference type="SAM" id="SignalP"/>
    </source>
</evidence>
<feature type="signal peptide" evidence="1">
    <location>
        <begin position="1"/>
        <end position="40"/>
    </location>
</feature>
<feature type="chain" id="PRO_5016952489" description="Secreted protein" evidence="1">
    <location>
        <begin position="41"/>
        <end position="112"/>
    </location>
</feature>
<dbReference type="AlphaFoldDB" id="A0A372GPK5"/>
<dbReference type="RefSeq" id="WP_117397704.1">
    <property type="nucleotide sequence ID" value="NZ_QVNQ01000001.1"/>
</dbReference>
<comment type="caution">
    <text evidence="2">The sequence shown here is derived from an EMBL/GenBank/DDBJ whole genome shotgun (WGS) entry which is preliminary data.</text>
</comment>
<evidence type="ECO:0000313" key="3">
    <source>
        <dbReference type="Proteomes" id="UP000262882"/>
    </source>
</evidence>
<dbReference type="EMBL" id="QVNQ01000001">
    <property type="protein sequence ID" value="RFS87255.1"/>
    <property type="molecule type" value="Genomic_DNA"/>
</dbReference>
<name>A0A372GPK5_9ACTN</name>
<reference evidence="2 3" key="1">
    <citation type="submission" date="2018-08" db="EMBL/GenBank/DDBJ databases">
        <title>Actinomadura spongicola sp. nov., isolated from marine sponge Leucetta chagosensis.</title>
        <authorList>
            <person name="Li L."/>
            <person name="Lin H.W."/>
        </authorList>
    </citation>
    <scope>NUCLEOTIDE SEQUENCE [LARGE SCALE GENOMIC DNA]</scope>
    <source>
        <strain evidence="2 3">LHW52907</strain>
    </source>
</reference>
<keyword evidence="3" id="KW-1185">Reference proteome</keyword>
<organism evidence="2 3">
    <name type="scientific">Actinomadura spongiicola</name>
    <dbReference type="NCBI Taxonomy" id="2303421"/>
    <lineage>
        <taxon>Bacteria</taxon>
        <taxon>Bacillati</taxon>
        <taxon>Actinomycetota</taxon>
        <taxon>Actinomycetes</taxon>
        <taxon>Streptosporangiales</taxon>
        <taxon>Thermomonosporaceae</taxon>
        <taxon>Actinomadura</taxon>
    </lineage>
</organism>
<sequence length="112" mass="11688">MKDTHETRATRPGRRRAALASLALAATSAALLGTAPSASAVPTGCTAIQIDSRNAKSVCTGGTGEHRVFMAQRHFDPNVGVVECVSPWVPAYSVAHVLCGVHPVVGVRVETR</sequence>
<dbReference type="Proteomes" id="UP000262882">
    <property type="component" value="Unassembled WGS sequence"/>
</dbReference>
<gene>
    <name evidence="2" type="ORF">D0T12_03175</name>
</gene>
<dbReference type="InterPro" id="IPR006311">
    <property type="entry name" value="TAT_signal"/>
</dbReference>
<accession>A0A372GPK5</accession>
<protein>
    <recommendedName>
        <fullName evidence="4">Secreted protein</fullName>
    </recommendedName>
</protein>
<dbReference type="PROSITE" id="PS51318">
    <property type="entry name" value="TAT"/>
    <property type="match status" value="1"/>
</dbReference>
<proteinExistence type="predicted"/>
<keyword evidence="1" id="KW-0732">Signal</keyword>
<evidence type="ECO:0008006" key="4">
    <source>
        <dbReference type="Google" id="ProtNLM"/>
    </source>
</evidence>
<evidence type="ECO:0000313" key="2">
    <source>
        <dbReference type="EMBL" id="RFS87255.1"/>
    </source>
</evidence>
<dbReference type="OrthoDB" id="4381536at2"/>